<keyword evidence="2" id="KW-0723">Serine/threonine-protein kinase</keyword>
<dbReference type="Proteomes" id="UP000316639">
    <property type="component" value="Unassembled WGS sequence"/>
</dbReference>
<evidence type="ECO:0000256" key="6">
    <source>
        <dbReference type="ARBA" id="ARBA00022840"/>
    </source>
</evidence>
<evidence type="ECO:0000256" key="2">
    <source>
        <dbReference type="ARBA" id="ARBA00022527"/>
    </source>
</evidence>
<evidence type="ECO:0000259" key="8">
    <source>
        <dbReference type="PROSITE" id="PS50011"/>
    </source>
</evidence>
<keyword evidence="6" id="KW-0067">ATP-binding</keyword>
<dbReference type="PROSITE" id="PS50011">
    <property type="entry name" value="PROTEIN_KINASE_DOM"/>
    <property type="match status" value="2"/>
</dbReference>
<feature type="domain" description="Protein kinase" evidence="8">
    <location>
        <begin position="40"/>
        <end position="281"/>
    </location>
</feature>
<dbReference type="InterPro" id="IPR011009">
    <property type="entry name" value="Kinase-like_dom_sf"/>
</dbReference>
<dbReference type="GO" id="GO:0005524">
    <property type="term" value="F:ATP binding"/>
    <property type="evidence" value="ECO:0007669"/>
    <property type="project" value="UniProtKB-KW"/>
</dbReference>
<name>A0A563ESA3_9PSEU</name>
<protein>
    <recommendedName>
        <fullName evidence="1">non-specific serine/threonine protein kinase</fullName>
        <ecNumber evidence="1">2.7.11.1</ecNumber>
    </recommendedName>
</protein>
<dbReference type="OrthoDB" id="308915at2"/>
<dbReference type="EC" id="2.7.11.1" evidence="1"/>
<evidence type="ECO:0000313" key="10">
    <source>
        <dbReference type="Proteomes" id="UP000316639"/>
    </source>
</evidence>
<feature type="compositionally biased region" description="Pro residues" evidence="7">
    <location>
        <begin position="578"/>
        <end position="587"/>
    </location>
</feature>
<evidence type="ECO:0000256" key="5">
    <source>
        <dbReference type="ARBA" id="ARBA00022777"/>
    </source>
</evidence>
<dbReference type="PROSITE" id="PS00108">
    <property type="entry name" value="PROTEIN_KINASE_ST"/>
    <property type="match status" value="1"/>
</dbReference>
<feature type="domain" description="Protein kinase" evidence="8">
    <location>
        <begin position="300"/>
        <end position="542"/>
    </location>
</feature>
<dbReference type="PANTHER" id="PTHR43289:SF6">
    <property type="entry name" value="SERINE_THREONINE-PROTEIN KINASE NEKL-3"/>
    <property type="match status" value="1"/>
</dbReference>
<dbReference type="Gene3D" id="1.10.510.10">
    <property type="entry name" value="Transferase(Phosphotransferase) domain 1"/>
    <property type="match status" value="2"/>
</dbReference>
<keyword evidence="3" id="KW-0808">Transferase</keyword>
<dbReference type="InterPro" id="IPR000719">
    <property type="entry name" value="Prot_kinase_dom"/>
</dbReference>
<accession>A0A563ESA3</accession>
<reference evidence="9 10" key="1">
    <citation type="submission" date="2019-07" db="EMBL/GenBank/DDBJ databases">
        <title>Lentzea xizangensis sp. nov., isolated from Qinghai-Tibetan Plateau Soils.</title>
        <authorList>
            <person name="Huang J."/>
        </authorList>
    </citation>
    <scope>NUCLEOTIDE SEQUENCE [LARGE SCALE GENOMIC DNA]</scope>
    <source>
        <strain evidence="9 10">FXJ1.1311</strain>
    </source>
</reference>
<dbReference type="Gene3D" id="3.30.200.20">
    <property type="entry name" value="Phosphorylase Kinase, domain 1"/>
    <property type="match status" value="2"/>
</dbReference>
<dbReference type="SUPFAM" id="SSF56112">
    <property type="entry name" value="Protein kinase-like (PK-like)"/>
    <property type="match status" value="2"/>
</dbReference>
<comment type="caution">
    <text evidence="9">The sequence shown here is derived from an EMBL/GenBank/DDBJ whole genome shotgun (WGS) entry which is preliminary data.</text>
</comment>
<evidence type="ECO:0000256" key="4">
    <source>
        <dbReference type="ARBA" id="ARBA00022741"/>
    </source>
</evidence>
<evidence type="ECO:0000313" key="9">
    <source>
        <dbReference type="EMBL" id="TWP50577.1"/>
    </source>
</evidence>
<dbReference type="Pfam" id="PF00069">
    <property type="entry name" value="Pkinase"/>
    <property type="match status" value="1"/>
</dbReference>
<dbReference type="GO" id="GO:0004674">
    <property type="term" value="F:protein serine/threonine kinase activity"/>
    <property type="evidence" value="ECO:0007669"/>
    <property type="project" value="UniProtKB-KW"/>
</dbReference>
<dbReference type="PANTHER" id="PTHR43289">
    <property type="entry name" value="MITOGEN-ACTIVATED PROTEIN KINASE KINASE KINASE 20-RELATED"/>
    <property type="match status" value="1"/>
</dbReference>
<proteinExistence type="predicted"/>
<evidence type="ECO:0000256" key="7">
    <source>
        <dbReference type="SAM" id="MobiDB-lite"/>
    </source>
</evidence>
<feature type="region of interest" description="Disordered" evidence="7">
    <location>
        <begin position="542"/>
        <end position="589"/>
    </location>
</feature>
<keyword evidence="5 9" id="KW-0418">Kinase</keyword>
<gene>
    <name evidence="9" type="ORF">FKR81_20645</name>
</gene>
<dbReference type="InterPro" id="IPR008271">
    <property type="entry name" value="Ser/Thr_kinase_AS"/>
</dbReference>
<evidence type="ECO:0000256" key="1">
    <source>
        <dbReference type="ARBA" id="ARBA00012513"/>
    </source>
</evidence>
<dbReference type="AlphaFoldDB" id="A0A563ESA3"/>
<keyword evidence="10" id="KW-1185">Reference proteome</keyword>
<organism evidence="9 10">
    <name type="scientific">Lentzea tibetensis</name>
    <dbReference type="NCBI Taxonomy" id="2591470"/>
    <lineage>
        <taxon>Bacteria</taxon>
        <taxon>Bacillati</taxon>
        <taxon>Actinomycetota</taxon>
        <taxon>Actinomycetes</taxon>
        <taxon>Pseudonocardiales</taxon>
        <taxon>Pseudonocardiaceae</taxon>
        <taxon>Lentzea</taxon>
    </lineage>
</organism>
<evidence type="ECO:0000256" key="3">
    <source>
        <dbReference type="ARBA" id="ARBA00022679"/>
    </source>
</evidence>
<keyword evidence="4" id="KW-0547">Nucleotide-binding</keyword>
<dbReference type="CDD" id="cd14014">
    <property type="entry name" value="STKc_PknB_like"/>
    <property type="match status" value="1"/>
</dbReference>
<sequence length="722" mass="75908">MTTPVSGNAVCFRETAYETERIPFAGGANVVTTGPLPGYHLGTDIVARGPFTTTAATRQFDGAAVTVLVVADLPKAARRRFRTEAAALAELSNRHIVPLADHGDTADGHCFLVTERPGAPLTEAGPLSAEACVDAALVAAIGLKWLHGNDIMHGGISPSALLRDAGGVVRLTSPTLPVLAELALAKEVFTGHEPPEVLQGHDWTAAGDVYALASTLWTLIAGRPPIEAGGLGKAFAPPPSDVPMTIPRQLAEPLRRALALAPGDRPQSAEEFARSLQGEVVTEPVEQVVPTVPPVVGDNYTKLQYIDGGSSGEVWRARRGDGVVVAIKVLHPELVADKVATDRLYREWSTLRYLDHPNVIKVHDLMIGHDQAVIVLELVEGANLRRALPSLDRADQLRLLSDAAAGLAAAHRNGLVHRDFKPDNILVEWNGWPARAILSDFGLARPVDQATVTSNGHLVGTAAYLAPELARGDQATWASDVYALGVTVHEALAGPRPESADPVRPQGLRDSEWALVQRCLASDPGDRPSAQSVADALADLAMGGAGDLTPPPAPVPWHDLTPIQSGAPPTETGARPLPDAPAEPPPPRSRRRLWIAAVSVATAVAGGVTGAVWALQDHSPPEGAGPTTSAPSSGRPVYRLETTVTPGSDGLVTVSWPADSDQLAGLKKYVVMRGNIPRGELPVGRHSFRDPNPDGPGCYYVIAIGVTAPPPDPAPQPECPPT</sequence>
<dbReference type="EMBL" id="VOBR01000012">
    <property type="protein sequence ID" value="TWP50577.1"/>
    <property type="molecule type" value="Genomic_DNA"/>
</dbReference>
<feature type="region of interest" description="Disordered" evidence="7">
    <location>
        <begin position="615"/>
        <end position="636"/>
    </location>
</feature>